<evidence type="ECO:0000313" key="2">
    <source>
        <dbReference type="Proteomes" id="UP000652761"/>
    </source>
</evidence>
<dbReference type="Proteomes" id="UP000652761">
    <property type="component" value="Unassembled WGS sequence"/>
</dbReference>
<accession>A0A843XQA7</accession>
<protein>
    <submittedName>
        <fullName evidence="1">Uncharacterized protein</fullName>
    </submittedName>
</protein>
<gene>
    <name evidence="1" type="ORF">Taro_054527</name>
</gene>
<sequence>MGPGAAGPSRVDKPGWVRVAEEPFGEIYINPPPELERHVKQRRPISLECSCSPFPSSTASLHLLGSMSQEVEDEQCAYDSISNCLAQRSGVQSKAAGERVAELENAHFLTNSRVDWWSSLTVGRLCEMGQPRAEVGACGPSGGGRVFLGSSLRPGLNWRIGV</sequence>
<evidence type="ECO:0000313" key="1">
    <source>
        <dbReference type="EMBL" id="MQM21486.1"/>
    </source>
</evidence>
<dbReference type="AlphaFoldDB" id="A0A843XQA7"/>
<dbReference type="EMBL" id="NMUH01011099">
    <property type="protein sequence ID" value="MQM21486.1"/>
    <property type="molecule type" value="Genomic_DNA"/>
</dbReference>
<keyword evidence="2" id="KW-1185">Reference proteome</keyword>
<proteinExistence type="predicted"/>
<name>A0A843XQA7_COLES</name>
<organism evidence="1 2">
    <name type="scientific">Colocasia esculenta</name>
    <name type="common">Wild taro</name>
    <name type="synonym">Arum esculentum</name>
    <dbReference type="NCBI Taxonomy" id="4460"/>
    <lineage>
        <taxon>Eukaryota</taxon>
        <taxon>Viridiplantae</taxon>
        <taxon>Streptophyta</taxon>
        <taxon>Embryophyta</taxon>
        <taxon>Tracheophyta</taxon>
        <taxon>Spermatophyta</taxon>
        <taxon>Magnoliopsida</taxon>
        <taxon>Liliopsida</taxon>
        <taxon>Araceae</taxon>
        <taxon>Aroideae</taxon>
        <taxon>Colocasieae</taxon>
        <taxon>Colocasia</taxon>
    </lineage>
</organism>
<comment type="caution">
    <text evidence="1">The sequence shown here is derived from an EMBL/GenBank/DDBJ whole genome shotgun (WGS) entry which is preliminary data.</text>
</comment>
<reference evidence="1" key="1">
    <citation type="submission" date="2017-07" db="EMBL/GenBank/DDBJ databases">
        <title>Taro Niue Genome Assembly and Annotation.</title>
        <authorList>
            <person name="Atibalentja N."/>
            <person name="Keating K."/>
            <person name="Fields C.J."/>
        </authorList>
    </citation>
    <scope>NUCLEOTIDE SEQUENCE</scope>
    <source>
        <strain evidence="1">Niue_2</strain>
        <tissue evidence="1">Leaf</tissue>
    </source>
</reference>